<organism evidence="1">
    <name type="scientific">Lichtheimia ramosa</name>
    <dbReference type="NCBI Taxonomy" id="688394"/>
    <lineage>
        <taxon>Eukaryota</taxon>
        <taxon>Fungi</taxon>
        <taxon>Fungi incertae sedis</taxon>
        <taxon>Mucoromycota</taxon>
        <taxon>Mucoromycotina</taxon>
        <taxon>Mucoromycetes</taxon>
        <taxon>Mucorales</taxon>
        <taxon>Lichtheimiaceae</taxon>
        <taxon>Lichtheimia</taxon>
    </lineage>
</organism>
<proteinExistence type="predicted"/>
<protein>
    <submittedName>
        <fullName evidence="1">Uncharacterized protein</fullName>
    </submittedName>
</protein>
<dbReference type="AlphaFoldDB" id="A0A077WEK2"/>
<sequence>MHGPAMMLHYLIDDSANVGFSTYVLVTIAGTGVQSHLAYPQHKARKAGRAVSPEKLHFSVCKSDGNWSAEEMSALAEEVEDLLQQQQPVAINKTFICDDDVFFNYECNKVQVLGGRPEDKHSPIHTVTDILQHGLEDYGDLEMERTIHTTILDRKGKRKDLAASSATPLSAITPLPSTNTTDWAH</sequence>
<dbReference type="OrthoDB" id="2301805at2759"/>
<name>A0A077WEK2_9FUNG</name>
<dbReference type="EMBL" id="LK023318">
    <property type="protein sequence ID" value="CDS05875.1"/>
    <property type="molecule type" value="Genomic_DNA"/>
</dbReference>
<reference evidence="1" key="1">
    <citation type="journal article" date="2014" name="Genome Announc.">
        <title>De novo whole-genome sequence and genome annotation of Lichtheimia ramosa.</title>
        <authorList>
            <person name="Linde J."/>
            <person name="Schwartze V."/>
            <person name="Binder U."/>
            <person name="Lass-Florl C."/>
            <person name="Voigt K."/>
            <person name="Horn F."/>
        </authorList>
    </citation>
    <scope>NUCLEOTIDE SEQUENCE</scope>
    <source>
        <strain evidence="1">JMRC FSU:6197</strain>
    </source>
</reference>
<gene>
    <name evidence="1" type="ORF">LRAMOSA08403</name>
</gene>
<evidence type="ECO:0000313" key="1">
    <source>
        <dbReference type="EMBL" id="CDS05875.1"/>
    </source>
</evidence>
<accession>A0A077WEK2</accession>